<reference evidence="2" key="1">
    <citation type="journal article" date="2022" name="bioRxiv">
        <title>Sequencing and chromosome-scale assembly of the giantPleurodeles waltlgenome.</title>
        <authorList>
            <person name="Brown T."/>
            <person name="Elewa A."/>
            <person name="Iarovenko S."/>
            <person name="Subramanian E."/>
            <person name="Araus A.J."/>
            <person name="Petzold A."/>
            <person name="Susuki M."/>
            <person name="Suzuki K.-i.T."/>
            <person name="Hayashi T."/>
            <person name="Toyoda A."/>
            <person name="Oliveira C."/>
            <person name="Osipova E."/>
            <person name="Leigh N.D."/>
            <person name="Simon A."/>
            <person name="Yun M.H."/>
        </authorList>
    </citation>
    <scope>NUCLEOTIDE SEQUENCE</scope>
    <source>
        <strain evidence="2">20211129_DDA</strain>
        <tissue evidence="2">Liver</tissue>
    </source>
</reference>
<dbReference type="Proteomes" id="UP001066276">
    <property type="component" value="Chromosome 3_1"/>
</dbReference>
<comment type="caution">
    <text evidence="2">The sequence shown here is derived from an EMBL/GenBank/DDBJ whole genome shotgun (WGS) entry which is preliminary data.</text>
</comment>
<sequence length="90" mass="9896">MATRRHGRLDGQLCRRRAPDRAGGRLTTDAPSQQSREGPVRSRGSRGFVRSGRESPALILFSRGAGSDGEVGTQMRSPGLWYNIQVGDWK</sequence>
<evidence type="ECO:0000313" key="2">
    <source>
        <dbReference type="EMBL" id="KAJ1184736.1"/>
    </source>
</evidence>
<feature type="compositionally biased region" description="Low complexity" evidence="1">
    <location>
        <begin position="41"/>
        <end position="50"/>
    </location>
</feature>
<feature type="region of interest" description="Disordered" evidence="1">
    <location>
        <begin position="1"/>
        <end position="51"/>
    </location>
</feature>
<organism evidence="2 3">
    <name type="scientific">Pleurodeles waltl</name>
    <name type="common">Iberian ribbed newt</name>
    <dbReference type="NCBI Taxonomy" id="8319"/>
    <lineage>
        <taxon>Eukaryota</taxon>
        <taxon>Metazoa</taxon>
        <taxon>Chordata</taxon>
        <taxon>Craniata</taxon>
        <taxon>Vertebrata</taxon>
        <taxon>Euteleostomi</taxon>
        <taxon>Amphibia</taxon>
        <taxon>Batrachia</taxon>
        <taxon>Caudata</taxon>
        <taxon>Salamandroidea</taxon>
        <taxon>Salamandridae</taxon>
        <taxon>Pleurodelinae</taxon>
        <taxon>Pleurodeles</taxon>
    </lineage>
</organism>
<gene>
    <name evidence="2" type="ORF">NDU88_001539</name>
</gene>
<evidence type="ECO:0000256" key="1">
    <source>
        <dbReference type="SAM" id="MobiDB-lite"/>
    </source>
</evidence>
<evidence type="ECO:0000313" key="3">
    <source>
        <dbReference type="Proteomes" id="UP001066276"/>
    </source>
</evidence>
<proteinExistence type="predicted"/>
<accession>A0AAV7U8P7</accession>
<protein>
    <submittedName>
        <fullName evidence="2">Uncharacterized protein</fullName>
    </submittedName>
</protein>
<name>A0AAV7U8P7_PLEWA</name>
<dbReference type="EMBL" id="JANPWB010000005">
    <property type="protein sequence ID" value="KAJ1184736.1"/>
    <property type="molecule type" value="Genomic_DNA"/>
</dbReference>
<keyword evidence="3" id="KW-1185">Reference proteome</keyword>
<dbReference type="AlphaFoldDB" id="A0AAV7U8P7"/>